<dbReference type="Proteomes" id="UP000187251">
    <property type="component" value="Unassembled WGS sequence"/>
</dbReference>
<comment type="caution">
    <text evidence="2">The sequence shown here is derived from an EMBL/GenBank/DDBJ whole genome shotgun (WGS) entry which is preliminary data.</text>
</comment>
<feature type="region of interest" description="Disordered" evidence="1">
    <location>
        <begin position="84"/>
        <end position="116"/>
    </location>
</feature>
<reference evidence="2 3" key="1">
    <citation type="submission" date="2016-09" db="EMBL/GenBank/DDBJ databases">
        <title>Phylogenomics of Achromobacter.</title>
        <authorList>
            <person name="Jeukens J."/>
            <person name="Freschi L."/>
            <person name="Vincent A.T."/>
            <person name="Emond-Rheault J.-G."/>
            <person name="Kukavica-Ibrulj I."/>
            <person name="Charette S.J."/>
            <person name="Levesque R.C."/>
        </authorList>
    </citation>
    <scope>NUCLEOTIDE SEQUENCE [LARGE SCALE GENOMIC DNA]</scope>
    <source>
        <strain evidence="2 3">AUS488</strain>
    </source>
</reference>
<dbReference type="OrthoDB" id="6444714at2"/>
<proteinExistence type="predicted"/>
<organism evidence="2 3">
    <name type="scientific">Alcaligenes xylosoxydans xylosoxydans</name>
    <name type="common">Achromobacter xylosoxidans</name>
    <dbReference type="NCBI Taxonomy" id="85698"/>
    <lineage>
        <taxon>Bacteria</taxon>
        <taxon>Pseudomonadati</taxon>
        <taxon>Pseudomonadota</taxon>
        <taxon>Betaproteobacteria</taxon>
        <taxon>Burkholderiales</taxon>
        <taxon>Alcaligenaceae</taxon>
        <taxon>Achromobacter</taxon>
    </lineage>
</organism>
<protein>
    <submittedName>
        <fullName evidence="2">Uncharacterized protein</fullName>
    </submittedName>
</protein>
<dbReference type="RefSeq" id="WP_076411654.1">
    <property type="nucleotide sequence ID" value="NZ_AP028040.1"/>
</dbReference>
<dbReference type="EMBL" id="MJMN01000013">
    <property type="protein sequence ID" value="OMG87674.1"/>
    <property type="molecule type" value="Genomic_DNA"/>
</dbReference>
<gene>
    <name evidence="2" type="ORF">BIZ92_08625</name>
</gene>
<name>A0A1R1JTK1_ALCXX</name>
<dbReference type="AlphaFoldDB" id="A0A1R1JTK1"/>
<evidence type="ECO:0000256" key="1">
    <source>
        <dbReference type="SAM" id="MobiDB-lite"/>
    </source>
</evidence>
<accession>A0A1R1JTK1</accession>
<evidence type="ECO:0000313" key="3">
    <source>
        <dbReference type="Proteomes" id="UP000187251"/>
    </source>
</evidence>
<evidence type="ECO:0000313" key="2">
    <source>
        <dbReference type="EMBL" id="OMG87674.1"/>
    </source>
</evidence>
<sequence>MDRIYIYSTLSNDQRYQLKDGRSVLITGKANVANKQLVTPKGMATAISEDEFNLLQENIVFKAHAKNGFVAASHDREDAEAFAARELAGADKSAQDTPATAKKRNAGGARVQSAEG</sequence>